<evidence type="ECO:0000256" key="2">
    <source>
        <dbReference type="ARBA" id="ARBA00022837"/>
    </source>
</evidence>
<keyword evidence="1" id="KW-0677">Repeat</keyword>
<name>A0AAF0ISU6_9BASI</name>
<dbReference type="PROSITE" id="PS50222">
    <property type="entry name" value="EF_HAND_2"/>
    <property type="match status" value="1"/>
</dbReference>
<dbReference type="InterPro" id="IPR050403">
    <property type="entry name" value="Myosin_RLC"/>
</dbReference>
<evidence type="ECO:0000256" key="1">
    <source>
        <dbReference type="ARBA" id="ARBA00022737"/>
    </source>
</evidence>
<dbReference type="EMBL" id="CP119939">
    <property type="protein sequence ID" value="WFD03917.1"/>
    <property type="molecule type" value="Genomic_DNA"/>
</dbReference>
<evidence type="ECO:0000313" key="4">
    <source>
        <dbReference type="EMBL" id="WFD03917.1"/>
    </source>
</evidence>
<dbReference type="PROSITE" id="PS00018">
    <property type="entry name" value="EF_HAND_1"/>
    <property type="match status" value="1"/>
</dbReference>
<dbReference type="Proteomes" id="UP001214603">
    <property type="component" value="Chromosome 6"/>
</dbReference>
<dbReference type="InterPro" id="IPR002048">
    <property type="entry name" value="EF_hand_dom"/>
</dbReference>
<proteinExistence type="predicted"/>
<gene>
    <name evidence="4" type="ORF">MOBT1_002614</name>
</gene>
<dbReference type="InterPro" id="IPR011992">
    <property type="entry name" value="EF-hand-dom_pair"/>
</dbReference>
<dbReference type="AlphaFoldDB" id="A0AAF0ISU6"/>
<protein>
    <recommendedName>
        <fullName evidence="3">EF-hand domain-containing protein</fullName>
    </recommendedName>
</protein>
<evidence type="ECO:0000313" key="5">
    <source>
        <dbReference type="Proteomes" id="UP001214603"/>
    </source>
</evidence>
<keyword evidence="5" id="KW-1185">Reference proteome</keyword>
<organism evidence="4 5">
    <name type="scientific">Malassezia obtusa</name>
    <dbReference type="NCBI Taxonomy" id="76774"/>
    <lineage>
        <taxon>Eukaryota</taxon>
        <taxon>Fungi</taxon>
        <taxon>Dikarya</taxon>
        <taxon>Basidiomycota</taxon>
        <taxon>Ustilaginomycotina</taxon>
        <taxon>Malasseziomycetes</taxon>
        <taxon>Malasseziales</taxon>
        <taxon>Malasseziaceae</taxon>
        <taxon>Malassezia</taxon>
    </lineage>
</organism>
<feature type="domain" description="EF-hand" evidence="3">
    <location>
        <begin position="10"/>
        <end position="45"/>
    </location>
</feature>
<sequence length="163" mass="17947">MTGLESLSPAQIKQLQRVFYAVDRDEDNMITEADVVKTLRSLGAKDAAAEAPAYLRADIVGAELPEHGLDATSFLTMMGSRMGPLGDARKLLEAFESFDERDEGVVDVAAMREILAGDDEAVRGALMQLERMLVPPFLDRSKKQFAYRKYVATLAMCPCEELA</sequence>
<dbReference type="SUPFAM" id="SSF47473">
    <property type="entry name" value="EF-hand"/>
    <property type="match status" value="1"/>
</dbReference>
<dbReference type="GO" id="GO:0005509">
    <property type="term" value="F:calcium ion binding"/>
    <property type="evidence" value="ECO:0007669"/>
    <property type="project" value="InterPro"/>
</dbReference>
<evidence type="ECO:0000259" key="3">
    <source>
        <dbReference type="PROSITE" id="PS50222"/>
    </source>
</evidence>
<dbReference type="PANTHER" id="PTHR23049">
    <property type="entry name" value="MYOSIN REGULATORY LIGHT CHAIN 2"/>
    <property type="match status" value="1"/>
</dbReference>
<dbReference type="InterPro" id="IPR018247">
    <property type="entry name" value="EF_Hand_1_Ca_BS"/>
</dbReference>
<keyword evidence="2" id="KW-0106">Calcium</keyword>
<dbReference type="Gene3D" id="1.10.238.10">
    <property type="entry name" value="EF-hand"/>
    <property type="match status" value="1"/>
</dbReference>
<reference evidence="4" key="1">
    <citation type="submission" date="2023-03" db="EMBL/GenBank/DDBJ databases">
        <title>Mating type loci evolution in Malassezia.</title>
        <authorList>
            <person name="Coelho M.A."/>
        </authorList>
    </citation>
    <scope>NUCLEOTIDE SEQUENCE</scope>
    <source>
        <strain evidence="4">CBS 7876</strain>
    </source>
</reference>
<accession>A0AAF0ISU6</accession>